<dbReference type="InterPro" id="IPR011711">
    <property type="entry name" value="GntR_C"/>
</dbReference>
<dbReference type="GO" id="GO:0003677">
    <property type="term" value="F:DNA binding"/>
    <property type="evidence" value="ECO:0007669"/>
    <property type="project" value="UniProtKB-KW"/>
</dbReference>
<name>A0A169PTP1_STRLU</name>
<dbReference type="InterPro" id="IPR008920">
    <property type="entry name" value="TF_FadR/GntR_C"/>
</dbReference>
<evidence type="ECO:0000256" key="1">
    <source>
        <dbReference type="ARBA" id="ARBA00023015"/>
    </source>
</evidence>
<evidence type="ECO:0000259" key="4">
    <source>
        <dbReference type="PROSITE" id="PS50949"/>
    </source>
</evidence>
<dbReference type="GO" id="GO:0003700">
    <property type="term" value="F:DNA-binding transcription factor activity"/>
    <property type="evidence" value="ECO:0007669"/>
    <property type="project" value="InterPro"/>
</dbReference>
<dbReference type="Pfam" id="PF00392">
    <property type="entry name" value="GntR"/>
    <property type="match status" value="1"/>
</dbReference>
<dbReference type="SUPFAM" id="SSF48008">
    <property type="entry name" value="GntR ligand-binding domain-like"/>
    <property type="match status" value="1"/>
</dbReference>
<organism evidence="5 6">
    <name type="scientific">Streptomyces laurentii</name>
    <dbReference type="NCBI Taxonomy" id="39478"/>
    <lineage>
        <taxon>Bacteria</taxon>
        <taxon>Bacillati</taxon>
        <taxon>Actinomycetota</taxon>
        <taxon>Actinomycetes</taxon>
        <taxon>Kitasatosporales</taxon>
        <taxon>Streptomycetaceae</taxon>
        <taxon>Streptomyces</taxon>
    </lineage>
</organism>
<dbReference type="CDD" id="cd07377">
    <property type="entry name" value="WHTH_GntR"/>
    <property type="match status" value="1"/>
</dbReference>
<reference evidence="5 6" key="1">
    <citation type="journal article" date="2016" name="Genome Announc.">
        <title>Complete Genome Sequence of Thiostrepton-Producing Streptomyces laurentii ATCC 31255.</title>
        <authorList>
            <person name="Doi K."/>
            <person name="Fujino Y."/>
            <person name="Nagayoshi Y."/>
            <person name="Ohshima T."/>
            <person name="Ogata S."/>
        </authorList>
    </citation>
    <scope>NUCLEOTIDE SEQUENCE [LARGE SCALE GENOMIC DNA]</scope>
    <source>
        <strain evidence="5 6">ATCC 31255</strain>
    </source>
</reference>
<dbReference type="EMBL" id="AP017424">
    <property type="protein sequence ID" value="BAU88396.1"/>
    <property type="molecule type" value="Genomic_DNA"/>
</dbReference>
<evidence type="ECO:0000256" key="3">
    <source>
        <dbReference type="ARBA" id="ARBA00023163"/>
    </source>
</evidence>
<keyword evidence="6" id="KW-1185">Reference proteome</keyword>
<dbReference type="PANTHER" id="PTHR43537">
    <property type="entry name" value="TRANSCRIPTIONAL REGULATOR, GNTR FAMILY"/>
    <property type="match status" value="1"/>
</dbReference>
<dbReference type="SMART" id="SM00345">
    <property type="entry name" value="HTH_GNTR"/>
    <property type="match status" value="1"/>
</dbReference>
<protein>
    <submittedName>
        <fullName evidence="5">GntR family transcriptional regulator</fullName>
    </submittedName>
</protein>
<gene>
    <name evidence="5" type="ORF">SLA_7531</name>
</gene>
<dbReference type="InterPro" id="IPR036390">
    <property type="entry name" value="WH_DNA-bd_sf"/>
</dbReference>
<dbReference type="AlphaFoldDB" id="A0A169PTP1"/>
<dbReference type="Pfam" id="PF07729">
    <property type="entry name" value="FCD"/>
    <property type="match status" value="1"/>
</dbReference>
<evidence type="ECO:0000313" key="6">
    <source>
        <dbReference type="Proteomes" id="UP000217676"/>
    </source>
</evidence>
<sequence>MPIEIRPLREQVKEELLKRLGRGTIATSEPINEVQLAAELGVSRTPLREALITLEREGVITSERGKGFRFTPLSAQEFRDLTAIVAALEALALESSDPEYLRATAPSLIEEARAFSAPQAPHDVIERYDDAWHDLLLSGCTNDRLMKLITSLKVTMHRYERVALGDQDILERSALEHEQIAECLRRGDIDAAVAALKGNWNSGMHRILEHFTD</sequence>
<dbReference type="SUPFAM" id="SSF46785">
    <property type="entry name" value="Winged helix' DNA-binding domain"/>
    <property type="match status" value="1"/>
</dbReference>
<dbReference type="PROSITE" id="PS50949">
    <property type="entry name" value="HTH_GNTR"/>
    <property type="match status" value="1"/>
</dbReference>
<feature type="domain" description="HTH gntR-type" evidence="4">
    <location>
        <begin position="6"/>
        <end position="73"/>
    </location>
</feature>
<dbReference type="Gene3D" id="1.10.10.10">
    <property type="entry name" value="Winged helix-like DNA-binding domain superfamily/Winged helix DNA-binding domain"/>
    <property type="match status" value="1"/>
</dbReference>
<dbReference type="RefSeq" id="WP_359882165.1">
    <property type="nucleotide sequence ID" value="NZ_JBEYHT010000051.1"/>
</dbReference>
<dbReference type="PANTHER" id="PTHR43537:SF24">
    <property type="entry name" value="GLUCONATE OPERON TRANSCRIPTIONAL REPRESSOR"/>
    <property type="match status" value="1"/>
</dbReference>
<dbReference type="InterPro" id="IPR000524">
    <property type="entry name" value="Tscrpt_reg_HTH_GntR"/>
</dbReference>
<dbReference type="PRINTS" id="PR00035">
    <property type="entry name" value="HTHGNTR"/>
</dbReference>
<keyword evidence="3" id="KW-0804">Transcription</keyword>
<evidence type="ECO:0000256" key="2">
    <source>
        <dbReference type="ARBA" id="ARBA00023125"/>
    </source>
</evidence>
<keyword evidence="1" id="KW-0805">Transcription regulation</keyword>
<dbReference type="Proteomes" id="UP000217676">
    <property type="component" value="Chromosome"/>
</dbReference>
<dbReference type="InterPro" id="IPR036388">
    <property type="entry name" value="WH-like_DNA-bd_sf"/>
</dbReference>
<dbReference type="Gene3D" id="1.20.120.530">
    <property type="entry name" value="GntR ligand-binding domain-like"/>
    <property type="match status" value="1"/>
</dbReference>
<accession>A0A169PTP1</accession>
<proteinExistence type="predicted"/>
<dbReference type="KEGG" id="slau:SLA_7531"/>
<evidence type="ECO:0000313" key="5">
    <source>
        <dbReference type="EMBL" id="BAU88396.1"/>
    </source>
</evidence>
<keyword evidence="2" id="KW-0238">DNA-binding</keyword>